<dbReference type="GO" id="GO:0006633">
    <property type="term" value="P:fatty acid biosynthetic process"/>
    <property type="evidence" value="ECO:0007669"/>
    <property type="project" value="TreeGrafter"/>
</dbReference>
<feature type="domain" description="Carrier" evidence="6">
    <location>
        <begin position="1174"/>
        <end position="1249"/>
    </location>
</feature>
<keyword evidence="9" id="KW-1185">Reference proteome</keyword>
<dbReference type="InterPro" id="IPR054514">
    <property type="entry name" value="RhiE-like_linker"/>
</dbReference>
<dbReference type="InterPro" id="IPR016035">
    <property type="entry name" value="Acyl_Trfase/lysoPLipase"/>
</dbReference>
<dbReference type="PROSITE" id="PS00012">
    <property type="entry name" value="PHOSPHOPANTETHEINE"/>
    <property type="match status" value="1"/>
</dbReference>
<evidence type="ECO:0000259" key="6">
    <source>
        <dbReference type="PROSITE" id="PS50075"/>
    </source>
</evidence>
<dbReference type="GO" id="GO:0004312">
    <property type="term" value="F:fatty acid synthase activity"/>
    <property type="evidence" value="ECO:0007669"/>
    <property type="project" value="TreeGrafter"/>
</dbReference>
<protein>
    <submittedName>
        <fullName evidence="8">Phosphopantetheine attachment site</fullName>
    </submittedName>
</protein>
<dbReference type="SMART" id="SM00823">
    <property type="entry name" value="PKS_PP"/>
    <property type="match status" value="1"/>
</dbReference>
<dbReference type="Pfam" id="PF00698">
    <property type="entry name" value="Acyl_transf_1"/>
    <property type="match status" value="1"/>
</dbReference>
<dbReference type="FunFam" id="3.40.366.10:FF:000002">
    <property type="entry name" value="Probable polyketide synthase 2"/>
    <property type="match status" value="1"/>
</dbReference>
<dbReference type="Gene3D" id="3.30.70.3290">
    <property type="match status" value="1"/>
</dbReference>
<dbReference type="InterPro" id="IPR001227">
    <property type="entry name" value="Ac_transferase_dom_sf"/>
</dbReference>
<evidence type="ECO:0000256" key="3">
    <source>
        <dbReference type="ARBA" id="ARBA00022679"/>
    </source>
</evidence>
<dbReference type="SUPFAM" id="SSF55048">
    <property type="entry name" value="Probable ACP-binding domain of malonyl-CoA ACP transacylase"/>
    <property type="match status" value="1"/>
</dbReference>
<dbReference type="Pfam" id="PF00975">
    <property type="entry name" value="Thioesterase"/>
    <property type="match status" value="1"/>
</dbReference>
<evidence type="ECO:0000313" key="9">
    <source>
        <dbReference type="Proteomes" id="UP000198415"/>
    </source>
</evidence>
<dbReference type="SUPFAM" id="SSF53474">
    <property type="entry name" value="alpha/beta-Hydrolases"/>
    <property type="match status" value="1"/>
</dbReference>
<dbReference type="SMART" id="SM00827">
    <property type="entry name" value="PKS_AT"/>
    <property type="match status" value="1"/>
</dbReference>
<name>A0A239EZM7_9ACTN</name>
<dbReference type="SMART" id="SM00824">
    <property type="entry name" value="PKS_TE"/>
    <property type="match status" value="1"/>
</dbReference>
<reference evidence="8 9" key="1">
    <citation type="submission" date="2017-06" db="EMBL/GenBank/DDBJ databases">
        <authorList>
            <person name="Kim H.J."/>
            <person name="Triplett B.A."/>
        </authorList>
    </citation>
    <scope>NUCLEOTIDE SEQUENCE [LARGE SCALE GENOMIC DNA]</scope>
    <source>
        <strain evidence="8 9">DSM 43151</strain>
    </source>
</reference>
<dbReference type="InterPro" id="IPR057326">
    <property type="entry name" value="KR_dom"/>
</dbReference>
<dbReference type="Gene3D" id="3.40.50.1820">
    <property type="entry name" value="alpha/beta hydrolase"/>
    <property type="match status" value="1"/>
</dbReference>
<dbReference type="Pfam" id="PF21089">
    <property type="entry name" value="PKS_DH_N"/>
    <property type="match status" value="1"/>
</dbReference>
<dbReference type="InterPro" id="IPR042104">
    <property type="entry name" value="PKS_dehydratase_sf"/>
</dbReference>
<dbReference type="CDD" id="cd08956">
    <property type="entry name" value="KR_3_FAS_SDR_x"/>
    <property type="match status" value="1"/>
</dbReference>
<dbReference type="InterPro" id="IPR020802">
    <property type="entry name" value="TesA-like"/>
</dbReference>
<dbReference type="EMBL" id="FZNR01000017">
    <property type="protein sequence ID" value="SNS50045.1"/>
    <property type="molecule type" value="Genomic_DNA"/>
</dbReference>
<dbReference type="InterPro" id="IPR055123">
    <property type="entry name" value="SpnB-like_Rossmann"/>
</dbReference>
<gene>
    <name evidence="8" type="ORF">SAMN06264365_1174</name>
</gene>
<keyword evidence="4" id="KW-0012">Acyltransferase</keyword>
<evidence type="ECO:0000256" key="5">
    <source>
        <dbReference type="PROSITE-ProRule" id="PRU01363"/>
    </source>
</evidence>
<dbReference type="SMART" id="SM01294">
    <property type="entry name" value="PKS_PP_betabranch"/>
    <property type="match status" value="1"/>
</dbReference>
<dbReference type="GO" id="GO:0031177">
    <property type="term" value="F:phosphopantetheine binding"/>
    <property type="evidence" value="ECO:0007669"/>
    <property type="project" value="InterPro"/>
</dbReference>
<dbReference type="InterPro" id="IPR016036">
    <property type="entry name" value="Malonyl_transacylase_ACP-bd"/>
</dbReference>
<dbReference type="InterPro" id="IPR049552">
    <property type="entry name" value="PKS_DH_N"/>
</dbReference>
<dbReference type="Pfam" id="PF22336">
    <property type="entry name" value="RhiE-like_linker"/>
    <property type="match status" value="1"/>
</dbReference>
<dbReference type="Pfam" id="PF22953">
    <property type="entry name" value="SpnB_Rossmann"/>
    <property type="match status" value="1"/>
</dbReference>
<keyword evidence="1" id="KW-0596">Phosphopantetheine</keyword>
<dbReference type="SMART" id="SM00826">
    <property type="entry name" value="PKS_DH"/>
    <property type="match status" value="1"/>
</dbReference>
<dbReference type="InterPro" id="IPR001031">
    <property type="entry name" value="Thioesterase"/>
</dbReference>
<accession>A0A239EZM7</accession>
<dbReference type="FunFam" id="1.10.1200.10:FF:000007">
    <property type="entry name" value="Probable polyketide synthase pks17"/>
    <property type="match status" value="1"/>
</dbReference>
<dbReference type="Gene3D" id="3.40.50.720">
    <property type="entry name" value="NAD(P)-binding Rossmann-like Domain"/>
    <property type="match status" value="1"/>
</dbReference>
<dbReference type="SUPFAM" id="SSF52151">
    <property type="entry name" value="FabD/lysophospholipase-like"/>
    <property type="match status" value="1"/>
</dbReference>
<dbReference type="InterPro" id="IPR049900">
    <property type="entry name" value="PKS_mFAS_DH"/>
</dbReference>
<dbReference type="InterPro" id="IPR036291">
    <property type="entry name" value="NAD(P)-bd_dom_sf"/>
</dbReference>
<evidence type="ECO:0000259" key="7">
    <source>
        <dbReference type="PROSITE" id="PS52019"/>
    </source>
</evidence>
<dbReference type="Gene3D" id="1.10.1200.10">
    <property type="entry name" value="ACP-like"/>
    <property type="match status" value="1"/>
</dbReference>
<dbReference type="Gene3D" id="3.40.366.10">
    <property type="entry name" value="Malonyl-Coenzyme A Acyl Carrier Protein, domain 2"/>
    <property type="match status" value="1"/>
</dbReference>
<dbReference type="InterPro" id="IPR049551">
    <property type="entry name" value="PKS_DH_C"/>
</dbReference>
<feature type="region of interest" description="C-terminal hotdog fold" evidence="5">
    <location>
        <begin position="603"/>
        <end position="737"/>
    </location>
</feature>
<keyword evidence="3" id="KW-0808">Transferase</keyword>
<evidence type="ECO:0000256" key="4">
    <source>
        <dbReference type="ARBA" id="ARBA00023315"/>
    </source>
</evidence>
<dbReference type="Pfam" id="PF00550">
    <property type="entry name" value="PP-binding"/>
    <property type="match status" value="1"/>
</dbReference>
<sequence length="1538" mass="159622">MAEPADEPEPPAAPVLLLSARTPAALRGQAAKLRAFLHDRPGLPLGPVARELLAGRGAFDHRGAVPAADRESALAGLAALAAGEPDGTTAVGGTGPARPKIAFIFPGHGSQWAGMAAGLLETEPVFAATVAECDAAFAEFQDWSVAAVLRGDPDAPAWDRMDVVQPTLFTMMVSLAAVWRSYGIEPSAVLGHSQGEVSAAYVAGALTLRDAARITARRNVALCSLAGRGAMASVLASADEVTRRLARYGDRLAVAAQNGPAACVVSGDPDAVDEFVAECTADRLRARAIRGARAAGHSAQVAALRDGMLADFAGVAPAASPTAFYSTVAGAPLDTTELDAEYWYRNARQTVRFHDAATALLDDGFQLLLEISPHPVLTVPLQGIIDAADRTVPVVPTLARDDGGRARLRAALAQAACHGAPVAWGTLLPAGPRTPLPTYAFQRTRYWLDTRAGAGDVTAAGLEPAGHPLLSALVRPAGADTLLLTARLSLAAQPWLADHAVVDTVLLPGTAFVEMALTAAEAAGCAGVEELTLAAPLVLPERGGVTVHLAVGEPDEDGRRQFTVFGRDESAEDDWTPHATGVLGSPAVRDVAFDFTAWPPPGAERLDLEGFYPRLNAAGIGYGPAFQGLRAAWRSGPETYAEVAVDQPADGYGVHPALLDAALHAGMVGADVDDSMPLRLPFAWTGLTRDGRAGARLRVRLVQGDDQVSLEAAEDSGRPVLTAASLMVREVSAERLSASAGGRHDSLFTVEWTRLSRPRGGPAPLAEVVELPAGGTGPEAAHSAVAAALRTVQQWLTDGGDDRLLVIVSRGATAAGGAPRDLAQAAALGLIRSAQAEHPGRFGLVDLEGDGPVPAAALAALTAGETQIAVRDGALYAARLARLPRAGDELAPAFDPDGTVLVTGASGTLGALTARHLVDAYGCRHLLLISRRGADAPNAAELRSLNAEVTLAACDTADPAALNALLDAIPAEHPLTAVVHSAGVLDDGVIESLTADRLAGVLRPKVDAAWHLHELTRDRPLTAFVLYSSAAGVAGNPGQGGYAAANAYLDALAEHRRGLGLPATSLAWGLWNERSGMAGDRTDEELAAKLRPGMSGLETGEGLALLDAALASGRSALVPMRLDLAALRATLDEAPPLLRGLIRTTVRRDGGATNGAAEEFRRAFAATAEADRPAVLLDHLRAQIAAVLGLDGPADVDPDRAFLEMGFDSLTAVELRNRIGAAVGFRLAPTVVFENPTPKALAGHVAAAYGQRAGATVAGRPAEPAGVFDAMARRAAATGRLAEFIGLLQTASEFRPTFTESAELTGELSVVRLAKGPAPTAVVCIPSVLAISGPHEYARLAAAFREVRDVSVLPAPGFRPGELFPADLSALARAHADALLAHRDGRPVAVVAHSSGGMLAHALTEELERRGEPPAALVLIDVYGPSRTAFAGIESRLAASMSGDDDGLLPADDARLTAMAGYFRLLTDRQPAPLATRTLLVRATEPLAGWETTGDWRSAWADAEAVRDTAGDHFSMMEEYADKTAAVVEEWLASTVDH</sequence>
<feature type="region of interest" description="N-terminal hotdog fold" evidence="5">
    <location>
        <begin position="467"/>
        <end position="590"/>
    </location>
</feature>
<dbReference type="InterPro" id="IPR050091">
    <property type="entry name" value="PKS_NRPS_Biosynth_Enz"/>
</dbReference>
<dbReference type="PROSITE" id="PS50075">
    <property type="entry name" value="CARRIER"/>
    <property type="match status" value="1"/>
</dbReference>
<evidence type="ECO:0000256" key="1">
    <source>
        <dbReference type="ARBA" id="ARBA00022450"/>
    </source>
</evidence>
<dbReference type="InterPro" id="IPR020806">
    <property type="entry name" value="PKS_PP-bd"/>
</dbReference>
<dbReference type="InterPro" id="IPR036736">
    <property type="entry name" value="ACP-like_sf"/>
</dbReference>
<dbReference type="PANTHER" id="PTHR43775">
    <property type="entry name" value="FATTY ACID SYNTHASE"/>
    <property type="match status" value="1"/>
</dbReference>
<dbReference type="Gene3D" id="3.10.129.110">
    <property type="entry name" value="Polyketide synthase dehydratase"/>
    <property type="match status" value="1"/>
</dbReference>
<feature type="active site" description="Proton donor; for dehydratase activity" evidence="5">
    <location>
        <position position="660"/>
    </location>
</feature>
<keyword evidence="2" id="KW-0597">Phosphoprotein</keyword>
<dbReference type="Proteomes" id="UP000198415">
    <property type="component" value="Unassembled WGS sequence"/>
</dbReference>
<proteinExistence type="predicted"/>
<dbReference type="PANTHER" id="PTHR43775:SF51">
    <property type="entry name" value="INACTIVE PHENOLPHTHIOCEROL SYNTHESIS POLYKETIDE SYNTHASE TYPE I PKS1-RELATED"/>
    <property type="match status" value="1"/>
</dbReference>
<dbReference type="SUPFAM" id="SSF51735">
    <property type="entry name" value="NAD(P)-binding Rossmann-fold domains"/>
    <property type="match status" value="2"/>
</dbReference>
<dbReference type="InterPro" id="IPR020807">
    <property type="entry name" value="PKS_DH"/>
</dbReference>
<dbReference type="PROSITE" id="PS52019">
    <property type="entry name" value="PKS_MFAS_DH"/>
    <property type="match status" value="1"/>
</dbReference>
<dbReference type="SMART" id="SM00822">
    <property type="entry name" value="PKS_KR"/>
    <property type="match status" value="1"/>
</dbReference>
<dbReference type="InterPro" id="IPR009081">
    <property type="entry name" value="PP-bd_ACP"/>
</dbReference>
<dbReference type="InterPro" id="IPR029058">
    <property type="entry name" value="AB_hydrolase_fold"/>
</dbReference>
<feature type="active site" description="Proton acceptor; for dehydratase activity" evidence="5">
    <location>
        <position position="499"/>
    </location>
</feature>
<dbReference type="InterPro" id="IPR013968">
    <property type="entry name" value="PKS_KR"/>
</dbReference>
<dbReference type="InterPro" id="IPR014043">
    <property type="entry name" value="Acyl_transferase_dom"/>
</dbReference>
<dbReference type="Pfam" id="PF14765">
    <property type="entry name" value="PS-DH"/>
    <property type="match status" value="1"/>
</dbReference>
<evidence type="ECO:0000313" key="8">
    <source>
        <dbReference type="EMBL" id="SNS50045.1"/>
    </source>
</evidence>
<organism evidence="8 9">
    <name type="scientific">Actinoplanes regularis</name>
    <dbReference type="NCBI Taxonomy" id="52697"/>
    <lineage>
        <taxon>Bacteria</taxon>
        <taxon>Bacillati</taxon>
        <taxon>Actinomycetota</taxon>
        <taxon>Actinomycetes</taxon>
        <taxon>Micromonosporales</taxon>
        <taxon>Micromonosporaceae</taxon>
        <taxon>Actinoplanes</taxon>
    </lineage>
</organism>
<evidence type="ECO:0000256" key="2">
    <source>
        <dbReference type="ARBA" id="ARBA00022553"/>
    </source>
</evidence>
<dbReference type="Pfam" id="PF08659">
    <property type="entry name" value="KR"/>
    <property type="match status" value="1"/>
</dbReference>
<feature type="domain" description="PKS/mFAS DH" evidence="7">
    <location>
        <begin position="467"/>
        <end position="737"/>
    </location>
</feature>
<dbReference type="InterPro" id="IPR006162">
    <property type="entry name" value="Ppantetheine_attach_site"/>
</dbReference>